<name>A0ABU1QYH5_9BACT</name>
<dbReference type="EMBL" id="JAVDTI010000002">
    <property type="protein sequence ID" value="MDR6805330.1"/>
    <property type="molecule type" value="Genomic_DNA"/>
</dbReference>
<evidence type="ECO:0000313" key="3">
    <source>
        <dbReference type="Proteomes" id="UP001264980"/>
    </source>
</evidence>
<reference evidence="2 3" key="1">
    <citation type="submission" date="2023-07" db="EMBL/GenBank/DDBJ databases">
        <title>Sorghum-associated microbial communities from plants grown in Nebraska, USA.</title>
        <authorList>
            <person name="Schachtman D."/>
        </authorList>
    </citation>
    <scope>NUCLEOTIDE SEQUENCE [LARGE SCALE GENOMIC DNA]</scope>
    <source>
        <strain evidence="2 3">BE57</strain>
    </source>
</reference>
<keyword evidence="1" id="KW-1133">Transmembrane helix</keyword>
<keyword evidence="3" id="KW-1185">Reference proteome</keyword>
<evidence type="ECO:0000313" key="2">
    <source>
        <dbReference type="EMBL" id="MDR6805330.1"/>
    </source>
</evidence>
<evidence type="ECO:0000256" key="1">
    <source>
        <dbReference type="SAM" id="Phobius"/>
    </source>
</evidence>
<dbReference type="RefSeq" id="WP_309983032.1">
    <property type="nucleotide sequence ID" value="NZ_JAVDTI010000002.1"/>
</dbReference>
<protein>
    <submittedName>
        <fullName evidence="2">Uncharacterized protein</fullName>
    </submittedName>
</protein>
<keyword evidence="1" id="KW-0472">Membrane</keyword>
<keyword evidence="1" id="KW-0812">Transmembrane</keyword>
<comment type="caution">
    <text evidence="2">The sequence shown here is derived from an EMBL/GenBank/DDBJ whole genome shotgun (WGS) entry which is preliminary data.</text>
</comment>
<accession>A0ABU1QYH5</accession>
<proteinExistence type="predicted"/>
<dbReference type="Proteomes" id="UP001264980">
    <property type="component" value="Unassembled WGS sequence"/>
</dbReference>
<sequence>MPARPRAPETYSKSKAIATITTALSAVIFRVPDGTWKEILLVTVGLLAYFVYHSFVIIKRLILHEVIHWVSLALTERKVEKYIRLLELEYRDPETSSERLIEIKTEMKRYRTQLAQKRLESLT</sequence>
<feature type="transmembrane region" description="Helical" evidence="1">
    <location>
        <begin position="39"/>
        <end position="58"/>
    </location>
</feature>
<organism evidence="2 3">
    <name type="scientific">Dyadobacter fermentans</name>
    <dbReference type="NCBI Taxonomy" id="94254"/>
    <lineage>
        <taxon>Bacteria</taxon>
        <taxon>Pseudomonadati</taxon>
        <taxon>Bacteroidota</taxon>
        <taxon>Cytophagia</taxon>
        <taxon>Cytophagales</taxon>
        <taxon>Spirosomataceae</taxon>
        <taxon>Dyadobacter</taxon>
    </lineage>
</organism>
<gene>
    <name evidence="2" type="ORF">J2W84_002376</name>
</gene>